<evidence type="ECO:0000313" key="17">
    <source>
        <dbReference type="EMBL" id="CAG60434.1"/>
    </source>
</evidence>
<name>Q6FQJ7_CANGA</name>
<evidence type="ECO:0000256" key="5">
    <source>
        <dbReference type="ARBA" id="ARBA00022490"/>
    </source>
</evidence>
<evidence type="ECO:0000256" key="4">
    <source>
        <dbReference type="ARBA" id="ARBA00012055"/>
    </source>
</evidence>
<comment type="cofactor">
    <cofactor evidence="1">
        <name>Mg(2+)</name>
        <dbReference type="ChEBI" id="CHEBI:18420"/>
    </cofactor>
</comment>
<dbReference type="InParanoid" id="Q6FQJ7"/>
<dbReference type="OMA" id="CIATRES"/>
<keyword evidence="11 15" id="KW-0067">ATP-binding</keyword>
<evidence type="ECO:0000256" key="6">
    <source>
        <dbReference type="ARBA" id="ARBA00022533"/>
    </source>
</evidence>
<dbReference type="eggNOG" id="KOG2440">
    <property type="taxonomic scope" value="Eukaryota"/>
</dbReference>
<evidence type="ECO:0000256" key="13">
    <source>
        <dbReference type="ARBA" id="ARBA00023152"/>
    </source>
</evidence>
<feature type="domain" description="Phosphofructokinase" evidence="16">
    <location>
        <begin position="197"/>
        <end position="503"/>
    </location>
</feature>
<gene>
    <name evidence="17" type="ordered locus">CAGL0I05698g</name>
</gene>
<evidence type="ECO:0000313" key="18">
    <source>
        <dbReference type="Proteomes" id="UP000002428"/>
    </source>
</evidence>
<dbReference type="GO" id="GO:0005945">
    <property type="term" value="C:6-phosphofructokinase complex"/>
    <property type="evidence" value="ECO:0007669"/>
    <property type="project" value="TreeGrafter"/>
</dbReference>
<evidence type="ECO:0000256" key="8">
    <source>
        <dbReference type="ARBA" id="ARBA00022723"/>
    </source>
</evidence>
<dbReference type="Gene3D" id="3.40.50.450">
    <property type="match status" value="2"/>
</dbReference>
<dbReference type="GO" id="GO:0003872">
    <property type="term" value="F:6-phosphofructokinase activity"/>
    <property type="evidence" value="ECO:0007669"/>
    <property type="project" value="UniProtKB-EC"/>
</dbReference>
<dbReference type="EMBL" id="CR380955">
    <property type="protein sequence ID" value="CAG60434.1"/>
    <property type="molecule type" value="Genomic_DNA"/>
</dbReference>
<dbReference type="GO" id="GO:0005524">
    <property type="term" value="F:ATP binding"/>
    <property type="evidence" value="ECO:0007669"/>
    <property type="project" value="UniProtKB-KW"/>
</dbReference>
<comment type="subcellular location">
    <subcellularLocation>
        <location evidence="2">Cytoplasm</location>
    </subcellularLocation>
</comment>
<dbReference type="Gene3D" id="3.40.50.460">
    <property type="entry name" value="Phosphofructokinase domain"/>
    <property type="match status" value="2"/>
</dbReference>
<protein>
    <recommendedName>
        <fullName evidence="4 15">6-phosphofructokinase</fullName>
        <ecNumber evidence="4 15">2.7.1.11</ecNumber>
    </recommendedName>
    <alternativeName>
        <fullName evidence="15">Phosphohexokinase</fullName>
    </alternativeName>
</protein>
<keyword evidence="10 15" id="KW-0418">Kinase</keyword>
<comment type="catalytic activity">
    <reaction evidence="14 15">
        <text>beta-D-fructose 6-phosphate + ATP = beta-D-fructose 1,6-bisphosphate + ADP + H(+)</text>
        <dbReference type="Rhea" id="RHEA:16109"/>
        <dbReference type="ChEBI" id="CHEBI:15378"/>
        <dbReference type="ChEBI" id="CHEBI:30616"/>
        <dbReference type="ChEBI" id="CHEBI:32966"/>
        <dbReference type="ChEBI" id="CHEBI:57634"/>
        <dbReference type="ChEBI" id="CHEBI:456216"/>
        <dbReference type="EC" id="2.7.1.11"/>
    </reaction>
</comment>
<dbReference type="SUPFAM" id="SSF54593">
    <property type="entry name" value="Glyoxalase/Bleomycin resistance protein/Dihydroxybiphenyl dioxygenase"/>
    <property type="match status" value="1"/>
</dbReference>
<evidence type="ECO:0000259" key="16">
    <source>
        <dbReference type="Pfam" id="PF00365"/>
    </source>
</evidence>
<dbReference type="InterPro" id="IPR009161">
    <property type="entry name" value="6-Pfructokinase_euk"/>
</dbReference>
<dbReference type="Gene3D" id="3.10.180.10">
    <property type="entry name" value="2,3-Dihydroxybiphenyl 1,2-Dioxygenase, domain 1"/>
    <property type="match status" value="1"/>
</dbReference>
<evidence type="ECO:0000256" key="10">
    <source>
        <dbReference type="ARBA" id="ARBA00022777"/>
    </source>
</evidence>
<dbReference type="GO" id="GO:0061621">
    <property type="term" value="P:canonical glycolysis"/>
    <property type="evidence" value="ECO:0007669"/>
    <property type="project" value="TreeGrafter"/>
</dbReference>
<dbReference type="GO" id="GO:0016208">
    <property type="term" value="F:AMP binding"/>
    <property type="evidence" value="ECO:0007669"/>
    <property type="project" value="TreeGrafter"/>
</dbReference>
<keyword evidence="7 15" id="KW-0808">Transferase</keyword>
<keyword evidence="9 15" id="KW-0547">Nucleotide-binding</keyword>
<dbReference type="FunFam" id="3.40.50.460:FF:000008">
    <property type="entry name" value="ATP-dependent 6-phosphofructokinase"/>
    <property type="match status" value="1"/>
</dbReference>
<dbReference type="GO" id="GO:0046872">
    <property type="term" value="F:metal ion binding"/>
    <property type="evidence" value="ECO:0007669"/>
    <property type="project" value="UniProtKB-KW"/>
</dbReference>
<dbReference type="STRING" id="284593.Q6FQJ7"/>
<comment type="similarity">
    <text evidence="15">Belongs to the phosphofructokinase type A (PFKA) family. ATP-dependent PFK group I subfamily. Eukaryotic two domain clade "E" sub-subfamily.</text>
</comment>
<feature type="domain" description="Phosphofructokinase" evidence="16">
    <location>
        <begin position="584"/>
        <end position="875"/>
    </location>
</feature>
<dbReference type="KEGG" id="cgr:2889342"/>
<dbReference type="Proteomes" id="UP000002428">
    <property type="component" value="Chromosome I"/>
</dbReference>
<dbReference type="GO" id="GO:0006002">
    <property type="term" value="P:fructose 6-phosphate metabolic process"/>
    <property type="evidence" value="ECO:0007669"/>
    <property type="project" value="InterPro"/>
</dbReference>
<evidence type="ECO:0000256" key="11">
    <source>
        <dbReference type="ARBA" id="ARBA00022840"/>
    </source>
</evidence>
<dbReference type="PANTHER" id="PTHR13697:SF4">
    <property type="entry name" value="ATP-DEPENDENT 6-PHOSPHOFRUCTOKINASE"/>
    <property type="match status" value="1"/>
</dbReference>
<sequence>MVKNSMVHGVTRVDLTAYSAESFENAIQFYLAFLVLDELDQNEDGGVVLANSHVYIKISYKEDGEMERKVNDRLMNLIEKTTSGDWRAVSSNVLVYTVDDIGLVKETLKRIGLPHQAYPTELTPAQIYTLDPLGNVVGFTGNKLAIATEIPFVLPTEEDDESELSSKESSYTNLTSLMRTTSGYPSLPFGHSRTHRNIAILTSGGDAPGMNSVIRAVVRTALFKGCRVYIVREGLEGLVKGYIEEFFWEDVGGWNSQGGTNIGTAKSNAFLQRRGRLLAARNLIIHDIDSLIVCGGDGSLAAADIFKHEWHSLISELLSSHLIKIEQLHSHKHLTICGISASIDNDIPVTDASIGAYSALDRICKALDYIQVTAESTSRAYVVEIMGGNCGWLTLLAGIATAADYIFLPECPQQKEDWRTHLQRIVKRNRRNGRRNTLVLLCEGAVAADSTPITSRDVHQVLSEELDIDTRITVLGHVQRGGAPVAYDRILATLQGVEAVSVILESTPDTPSYLIAVKENKILRKDLQDAVRQTFKISTSLKDREFEKAFRAKEAEFIEHYHNFLAINAADQDKKLVKSASLLNIAIINIGAPAGGMNSAVYAMASYCMWKGHRPIAIYNGWSGLARHESIRSLKWSEIVGWQSRGGSEIGTNRETPNEADVGMIAYYFQKYKIDGLIIVGGFEGFESLRQLEKARELFPAFRIPMVLIPATLSNNVPGTEYSLGSDTALNSLTEFCDNIGISSAATKDKAYVVEVQGGNSGYLATLTSIAIGACATYVPEEGISLVQLSEDIETISKSFDCVQTGDHAGKIILKSQNASKAMSAEKLANIITEEAAGKFEAKSVIPGHLQQGGTPSPIDRTRATKLAIRAVDFILEKSKVLKSQDDVIYEHTKELTESAVVLGVKGSNILFTSVKQLYLFETNVRDRMPKVIHWDGIRTLSDHMAGRRRIYEDEDN</sequence>
<dbReference type="InterPro" id="IPR000023">
    <property type="entry name" value="Phosphofructokinase_dom"/>
</dbReference>
<evidence type="ECO:0000256" key="9">
    <source>
        <dbReference type="ARBA" id="ARBA00022741"/>
    </source>
</evidence>
<evidence type="ECO:0000256" key="2">
    <source>
        <dbReference type="ARBA" id="ARBA00004496"/>
    </source>
</evidence>
<dbReference type="InterPro" id="IPR015912">
    <property type="entry name" value="Phosphofructokinase_CS"/>
</dbReference>
<keyword evidence="6" id="KW-0021">Allosteric enzyme</keyword>
<dbReference type="PRINTS" id="PR00476">
    <property type="entry name" value="PHFRCTKINASE"/>
</dbReference>
<dbReference type="PROSITE" id="PS00433">
    <property type="entry name" value="PHOSPHOFRUCTOKINASE"/>
    <property type="match status" value="2"/>
</dbReference>
<dbReference type="GO" id="GO:0048029">
    <property type="term" value="F:monosaccharide binding"/>
    <property type="evidence" value="ECO:0007669"/>
    <property type="project" value="TreeGrafter"/>
</dbReference>
<dbReference type="InterPro" id="IPR035966">
    <property type="entry name" value="PKF_sf"/>
</dbReference>
<keyword evidence="13 15" id="KW-0324">Glycolysis</keyword>
<organism evidence="17 18">
    <name type="scientific">Candida glabrata (strain ATCC 2001 / BCRC 20586 / JCM 3761 / NBRC 0622 / NRRL Y-65 / CBS 138)</name>
    <name type="common">Yeast</name>
    <name type="synonym">Nakaseomyces glabratus</name>
    <dbReference type="NCBI Taxonomy" id="284593"/>
    <lineage>
        <taxon>Eukaryota</taxon>
        <taxon>Fungi</taxon>
        <taxon>Dikarya</taxon>
        <taxon>Ascomycota</taxon>
        <taxon>Saccharomycotina</taxon>
        <taxon>Saccharomycetes</taxon>
        <taxon>Saccharomycetales</taxon>
        <taxon>Saccharomycetaceae</taxon>
        <taxon>Nakaseomyces</taxon>
    </lineage>
</organism>
<dbReference type="SUPFAM" id="SSF53784">
    <property type="entry name" value="Phosphofructokinase"/>
    <property type="match status" value="2"/>
</dbReference>
<reference evidence="17 18" key="1">
    <citation type="journal article" date="2004" name="Nature">
        <title>Genome evolution in yeasts.</title>
        <authorList>
            <consortium name="Genolevures"/>
            <person name="Dujon B."/>
            <person name="Sherman D."/>
            <person name="Fischer G."/>
            <person name="Durrens P."/>
            <person name="Casaregola S."/>
            <person name="Lafontaine I."/>
            <person name="de Montigny J."/>
            <person name="Marck C."/>
            <person name="Neuveglise C."/>
            <person name="Talla E."/>
            <person name="Goffard N."/>
            <person name="Frangeul L."/>
            <person name="Aigle M."/>
            <person name="Anthouard V."/>
            <person name="Babour A."/>
            <person name="Barbe V."/>
            <person name="Barnay S."/>
            <person name="Blanchin S."/>
            <person name="Beckerich J.M."/>
            <person name="Beyne E."/>
            <person name="Bleykasten C."/>
            <person name="Boisrame A."/>
            <person name="Boyer J."/>
            <person name="Cattolico L."/>
            <person name="Confanioleri F."/>
            <person name="de Daruvar A."/>
            <person name="Despons L."/>
            <person name="Fabre E."/>
            <person name="Fairhead C."/>
            <person name="Ferry-Dumazet H."/>
            <person name="Groppi A."/>
            <person name="Hantraye F."/>
            <person name="Hennequin C."/>
            <person name="Jauniaux N."/>
            <person name="Joyet P."/>
            <person name="Kachouri R."/>
            <person name="Kerrest A."/>
            <person name="Koszul R."/>
            <person name="Lemaire M."/>
            <person name="Lesur I."/>
            <person name="Ma L."/>
            <person name="Muller H."/>
            <person name="Nicaud J.M."/>
            <person name="Nikolski M."/>
            <person name="Oztas S."/>
            <person name="Ozier-Kalogeropoulos O."/>
            <person name="Pellenz S."/>
            <person name="Potier S."/>
            <person name="Richard G.F."/>
            <person name="Straub M.L."/>
            <person name="Suleau A."/>
            <person name="Swennene D."/>
            <person name="Tekaia F."/>
            <person name="Wesolowski-Louvel M."/>
            <person name="Westhof E."/>
            <person name="Wirth B."/>
            <person name="Zeniou-Meyer M."/>
            <person name="Zivanovic I."/>
            <person name="Bolotin-Fukuhara M."/>
            <person name="Thierry A."/>
            <person name="Bouchier C."/>
            <person name="Caudron B."/>
            <person name="Scarpelli C."/>
            <person name="Gaillardin C."/>
            <person name="Weissenbach J."/>
            <person name="Wincker P."/>
            <person name="Souciet J.L."/>
        </authorList>
    </citation>
    <scope>NUCLEOTIDE SEQUENCE [LARGE SCALE GENOMIC DNA]</scope>
    <source>
        <strain evidence="18">ATCC 2001 / BCRC 20586 / JCM 3761 / NBRC 0622 / NRRL Y-65 / CBS 138</strain>
    </source>
</reference>
<dbReference type="HOGENOM" id="CLU_011053_0_0_1"/>
<evidence type="ECO:0000256" key="15">
    <source>
        <dbReference type="PIRNR" id="PIRNR000533"/>
    </source>
</evidence>
<evidence type="ECO:0000256" key="1">
    <source>
        <dbReference type="ARBA" id="ARBA00001946"/>
    </source>
</evidence>
<dbReference type="GO" id="GO:0030388">
    <property type="term" value="P:fructose 1,6-bisphosphate metabolic process"/>
    <property type="evidence" value="ECO:0007669"/>
    <property type="project" value="TreeGrafter"/>
</dbReference>
<dbReference type="AlphaFoldDB" id="Q6FQJ7"/>
<comment type="pathway">
    <text evidence="3 15">Carbohydrate degradation; glycolysis; D-glyceraldehyde 3-phosphate and glycerone phosphate from D-glucose: step 3/4.</text>
</comment>
<dbReference type="GO" id="GO:0042802">
    <property type="term" value="F:identical protein binding"/>
    <property type="evidence" value="ECO:0007669"/>
    <property type="project" value="TreeGrafter"/>
</dbReference>
<proteinExistence type="inferred from homology"/>
<dbReference type="PANTHER" id="PTHR13697">
    <property type="entry name" value="PHOSPHOFRUCTOKINASE"/>
    <property type="match status" value="1"/>
</dbReference>
<dbReference type="InterPro" id="IPR022953">
    <property type="entry name" value="ATP_PFK"/>
</dbReference>
<dbReference type="GO" id="GO:0070095">
    <property type="term" value="F:fructose-6-phosphate binding"/>
    <property type="evidence" value="ECO:0007669"/>
    <property type="project" value="TreeGrafter"/>
</dbReference>
<keyword evidence="18" id="KW-1185">Reference proteome</keyword>
<evidence type="ECO:0000256" key="12">
    <source>
        <dbReference type="ARBA" id="ARBA00022842"/>
    </source>
</evidence>
<dbReference type="UniPathway" id="UPA00109">
    <property type="reaction ID" value="UER00182"/>
</dbReference>
<accession>Q6FQJ7</accession>
<dbReference type="InterPro" id="IPR029068">
    <property type="entry name" value="Glyas_Bleomycin-R_OHBP_Dase"/>
</dbReference>
<keyword evidence="5" id="KW-0963">Cytoplasm</keyword>
<dbReference type="EC" id="2.7.1.11" evidence="4 15"/>
<keyword evidence="12" id="KW-0460">Magnesium</keyword>
<keyword evidence="8" id="KW-0479">Metal-binding</keyword>
<evidence type="ECO:0000256" key="7">
    <source>
        <dbReference type="ARBA" id="ARBA00022679"/>
    </source>
</evidence>
<evidence type="ECO:0000256" key="14">
    <source>
        <dbReference type="ARBA" id="ARBA00048070"/>
    </source>
</evidence>
<dbReference type="Pfam" id="PF00365">
    <property type="entry name" value="PFK"/>
    <property type="match status" value="2"/>
</dbReference>
<dbReference type="PIRSF" id="PIRSF000533">
    <property type="entry name" value="ATP_PFK_euk"/>
    <property type="match status" value="1"/>
</dbReference>
<evidence type="ECO:0000256" key="3">
    <source>
        <dbReference type="ARBA" id="ARBA00004679"/>
    </source>
</evidence>
<dbReference type="GO" id="GO:0005739">
    <property type="term" value="C:mitochondrion"/>
    <property type="evidence" value="ECO:0007669"/>
    <property type="project" value="TreeGrafter"/>
</dbReference>
<dbReference type="NCBIfam" id="TIGR02478">
    <property type="entry name" value="6PF1K_euk"/>
    <property type="match status" value="1"/>
</dbReference>